<sequence length="136" mass="15281">MAHEEIHVTIDPAYTAAIRRLIQEQRGDTPDQCVNTILGIFLDSQAAAAEGSDDLVRANELLRLRIADLEHQISKKDEALSVLLDLWESCVMKREDVAEEVSQDVDDRVARLIRDWYYDTERKDHSGTNGGPPGHG</sequence>
<evidence type="ECO:0000256" key="1">
    <source>
        <dbReference type="SAM" id="Coils"/>
    </source>
</evidence>
<protein>
    <submittedName>
        <fullName evidence="2">Uncharacterized protein</fullName>
    </submittedName>
</protein>
<gene>
    <name evidence="2" type="ORF">ASZ90_016950</name>
</gene>
<feature type="coiled-coil region" evidence="1">
    <location>
        <begin position="52"/>
        <end position="79"/>
    </location>
</feature>
<dbReference type="EMBL" id="LNQE01001794">
    <property type="protein sequence ID" value="KUG05618.1"/>
    <property type="molecule type" value="Genomic_DNA"/>
</dbReference>
<name>A0A0W8EAD9_9ZZZZ</name>
<dbReference type="AlphaFoldDB" id="A0A0W8EAD9"/>
<accession>A0A0W8EAD9</accession>
<keyword evidence="1" id="KW-0175">Coiled coil</keyword>
<comment type="caution">
    <text evidence="2">The sequence shown here is derived from an EMBL/GenBank/DDBJ whole genome shotgun (WGS) entry which is preliminary data.</text>
</comment>
<evidence type="ECO:0000313" key="2">
    <source>
        <dbReference type="EMBL" id="KUG05618.1"/>
    </source>
</evidence>
<organism evidence="2">
    <name type="scientific">hydrocarbon metagenome</name>
    <dbReference type="NCBI Taxonomy" id="938273"/>
    <lineage>
        <taxon>unclassified sequences</taxon>
        <taxon>metagenomes</taxon>
        <taxon>ecological metagenomes</taxon>
    </lineage>
</organism>
<proteinExistence type="predicted"/>
<reference evidence="2" key="1">
    <citation type="journal article" date="2015" name="Proc. Natl. Acad. Sci. U.S.A.">
        <title>Networks of energetic and metabolic interactions define dynamics in microbial communities.</title>
        <authorList>
            <person name="Embree M."/>
            <person name="Liu J.K."/>
            <person name="Al-Bassam M.M."/>
            <person name="Zengler K."/>
        </authorList>
    </citation>
    <scope>NUCLEOTIDE SEQUENCE</scope>
</reference>